<dbReference type="Proteomes" id="UP000770330">
    <property type="component" value="Unassembled WGS sequence"/>
</dbReference>
<dbReference type="RefSeq" id="WP_303945648.1">
    <property type="nucleotide sequence ID" value="NZ_JABZXO010000031.1"/>
</dbReference>
<protein>
    <submittedName>
        <fullName evidence="1">Uncharacterized protein</fullName>
    </submittedName>
</protein>
<proteinExistence type="predicted"/>
<dbReference type="AlphaFoldDB" id="A0A930KY84"/>
<reference evidence="1" key="1">
    <citation type="submission" date="2020-04" db="EMBL/GenBank/DDBJ databases">
        <title>Deep metagenomics examines the oral microbiome during advanced dental caries in children, revealing novel taxa and co-occurrences with host molecules.</title>
        <authorList>
            <person name="Baker J.L."/>
            <person name="Morton J.T."/>
            <person name="Dinis M."/>
            <person name="Alvarez R."/>
            <person name="Tran N.C."/>
            <person name="Knight R."/>
            <person name="Edlund A."/>
        </authorList>
    </citation>
    <scope>NUCLEOTIDE SEQUENCE</scope>
    <source>
        <strain evidence="1">JCVI_39_bin.18</strain>
    </source>
</reference>
<organism evidence="1 2">
    <name type="scientific">Rothia mucilaginosa</name>
    <dbReference type="NCBI Taxonomy" id="43675"/>
    <lineage>
        <taxon>Bacteria</taxon>
        <taxon>Bacillati</taxon>
        <taxon>Actinomycetota</taxon>
        <taxon>Actinomycetes</taxon>
        <taxon>Micrococcales</taxon>
        <taxon>Micrococcaceae</taxon>
        <taxon>Rothia</taxon>
    </lineage>
</organism>
<dbReference type="EMBL" id="JABZXO010000031">
    <property type="protein sequence ID" value="MBF1658045.1"/>
    <property type="molecule type" value="Genomic_DNA"/>
</dbReference>
<name>A0A930KY84_9MICC</name>
<accession>A0A930KY84</accession>
<sequence>MAYSVAVPGNITSEDFADIFVNVKDVPEISNCYEVFELTDGEMKKRQESVWREFVAPYAEKTVEKLKKAAQAHGADLEGFTYYTV</sequence>
<evidence type="ECO:0000313" key="1">
    <source>
        <dbReference type="EMBL" id="MBF1658045.1"/>
    </source>
</evidence>
<comment type="caution">
    <text evidence="1">The sequence shown here is derived from an EMBL/GenBank/DDBJ whole genome shotgun (WGS) entry which is preliminary data.</text>
</comment>
<gene>
    <name evidence="1" type="ORF">HXO61_08995</name>
</gene>
<evidence type="ECO:0000313" key="2">
    <source>
        <dbReference type="Proteomes" id="UP000770330"/>
    </source>
</evidence>